<evidence type="ECO:0000313" key="2">
    <source>
        <dbReference type="EMBL" id="RUQ99296.1"/>
    </source>
</evidence>
<evidence type="ECO:0000259" key="1">
    <source>
        <dbReference type="Pfam" id="PF00266"/>
    </source>
</evidence>
<dbReference type="Proteomes" id="UP000274909">
    <property type="component" value="Unassembled WGS sequence"/>
</dbReference>
<proteinExistence type="predicted"/>
<dbReference type="InterPro" id="IPR000192">
    <property type="entry name" value="Aminotrans_V_dom"/>
</dbReference>
<dbReference type="Gene3D" id="3.90.1150.10">
    <property type="entry name" value="Aspartate Aminotransferase, domain 1"/>
    <property type="match status" value="1"/>
</dbReference>
<sequence length="392" mass="40136">MGTAESAFAAGFTEDPGYLDFAKVGPLSAAVLAEASAAQEALGRFRHGALDSLATASDRVRSGLSAVSGFRPDQIVPQPTTSHGLVHVMFGLSGTLLLSPAEFPSLPVAAQRAADALGAMTPRWLDSDATGVSGHVTPDAVEAALDDDVTAVAVSLVDPRTGYVADLEGIRRVIGDRLLVVDAIQGFGVVDARYDVADVISGGGQKWLRSGWGTGFLAMGDRALEQLSPVLSGFTGTAEREPWDVVPEPAGSIAAFTLSNPDLLALARLAASLEEIDATGVPVIASAIAERAAQVIDIADELALPVVSPRAEHERAGIVVLEPSAGELGAIGAALHNHGVTVTTRQGRLRVSVHAGTTSETLGLFRDALISAATVGSSAAPSSRGRLTGTNC</sequence>
<dbReference type="AlphaFoldDB" id="A0A433JRM5"/>
<comment type="caution">
    <text evidence="2">The sequence shown here is derived from an EMBL/GenBank/DDBJ whole genome shotgun (WGS) entry which is preliminary data.</text>
</comment>
<name>A0A433JRM5_9MICO</name>
<dbReference type="InterPro" id="IPR015422">
    <property type="entry name" value="PyrdxlP-dep_Trfase_small"/>
</dbReference>
<dbReference type="PANTHER" id="PTHR43586:SF4">
    <property type="entry name" value="ISOPENICILLIN N EPIMERASE"/>
    <property type="match status" value="1"/>
</dbReference>
<feature type="domain" description="Aminotransferase class V" evidence="1">
    <location>
        <begin position="93"/>
        <end position="347"/>
    </location>
</feature>
<dbReference type="SUPFAM" id="SSF53383">
    <property type="entry name" value="PLP-dependent transferases"/>
    <property type="match status" value="1"/>
</dbReference>
<organism evidence="2 3">
    <name type="scientific">Labedella endophytica</name>
    <dbReference type="NCBI Taxonomy" id="1523160"/>
    <lineage>
        <taxon>Bacteria</taxon>
        <taxon>Bacillati</taxon>
        <taxon>Actinomycetota</taxon>
        <taxon>Actinomycetes</taxon>
        <taxon>Micrococcales</taxon>
        <taxon>Microbacteriaceae</taxon>
        <taxon>Labedella</taxon>
    </lineage>
</organism>
<dbReference type="InterPro" id="IPR015424">
    <property type="entry name" value="PyrdxlP-dep_Trfase"/>
</dbReference>
<dbReference type="Pfam" id="PF00266">
    <property type="entry name" value="Aminotran_5"/>
    <property type="match status" value="1"/>
</dbReference>
<keyword evidence="2" id="KW-0808">Transferase</keyword>
<accession>A0A433JRM5</accession>
<keyword evidence="3" id="KW-1185">Reference proteome</keyword>
<reference evidence="2 3" key="1">
    <citation type="submission" date="2018-12" db="EMBL/GenBank/DDBJ databases">
        <authorList>
            <person name="Li F."/>
        </authorList>
    </citation>
    <scope>NUCLEOTIDE SEQUENCE [LARGE SCALE GENOMIC DNA]</scope>
    <source>
        <strain evidence="2 3">EGI 6500705</strain>
    </source>
</reference>
<dbReference type="InterPro" id="IPR015421">
    <property type="entry name" value="PyrdxlP-dep_Trfase_major"/>
</dbReference>
<gene>
    <name evidence="2" type="ORF">ELQ94_12885</name>
</gene>
<dbReference type="OrthoDB" id="4743071at2"/>
<dbReference type="GO" id="GO:0008483">
    <property type="term" value="F:transaminase activity"/>
    <property type="evidence" value="ECO:0007669"/>
    <property type="project" value="UniProtKB-KW"/>
</dbReference>
<keyword evidence="2" id="KW-0032">Aminotransferase</keyword>
<protein>
    <submittedName>
        <fullName evidence="2">Aminotransferase class V-fold PLP-dependent enzyme</fullName>
    </submittedName>
</protein>
<evidence type="ECO:0000313" key="3">
    <source>
        <dbReference type="Proteomes" id="UP000274909"/>
    </source>
</evidence>
<dbReference type="PANTHER" id="PTHR43586">
    <property type="entry name" value="CYSTEINE DESULFURASE"/>
    <property type="match status" value="1"/>
</dbReference>
<dbReference type="EMBL" id="RZGZ01000003">
    <property type="protein sequence ID" value="RUQ99296.1"/>
    <property type="molecule type" value="Genomic_DNA"/>
</dbReference>
<dbReference type="Gene3D" id="3.40.640.10">
    <property type="entry name" value="Type I PLP-dependent aspartate aminotransferase-like (Major domain)"/>
    <property type="match status" value="1"/>
</dbReference>